<evidence type="ECO:0000313" key="2">
    <source>
        <dbReference type="Proteomes" id="UP000887159"/>
    </source>
</evidence>
<feature type="non-terminal residue" evidence="1">
    <location>
        <position position="1"/>
    </location>
</feature>
<dbReference type="AlphaFoldDB" id="A0A8X6SHC2"/>
<gene>
    <name evidence="1" type="ORF">TNCV_2991251</name>
</gene>
<protein>
    <submittedName>
        <fullName evidence="1">Uncharacterized protein</fullName>
    </submittedName>
</protein>
<keyword evidence="2" id="KW-1185">Reference proteome</keyword>
<dbReference type="Proteomes" id="UP000887159">
    <property type="component" value="Unassembled WGS sequence"/>
</dbReference>
<name>A0A8X6SHC2_TRICX</name>
<organism evidence="1 2">
    <name type="scientific">Trichonephila clavipes</name>
    <name type="common">Golden silk orbweaver</name>
    <name type="synonym">Nephila clavipes</name>
    <dbReference type="NCBI Taxonomy" id="2585209"/>
    <lineage>
        <taxon>Eukaryota</taxon>
        <taxon>Metazoa</taxon>
        <taxon>Ecdysozoa</taxon>
        <taxon>Arthropoda</taxon>
        <taxon>Chelicerata</taxon>
        <taxon>Arachnida</taxon>
        <taxon>Araneae</taxon>
        <taxon>Araneomorphae</taxon>
        <taxon>Entelegynae</taxon>
        <taxon>Araneoidea</taxon>
        <taxon>Nephilidae</taxon>
        <taxon>Trichonephila</taxon>
    </lineage>
</organism>
<evidence type="ECO:0000313" key="1">
    <source>
        <dbReference type="EMBL" id="GFY09207.1"/>
    </source>
</evidence>
<accession>A0A8X6SHC2</accession>
<sequence>MGDKIIRTPVKEEKSFINRELDPPLTELQTVCDVGWKHRGHEQLLMEYEAIRRGERYLMPKS</sequence>
<reference evidence="1" key="1">
    <citation type="submission" date="2020-08" db="EMBL/GenBank/DDBJ databases">
        <title>Multicomponent nature underlies the extraordinary mechanical properties of spider dragline silk.</title>
        <authorList>
            <person name="Kono N."/>
            <person name="Nakamura H."/>
            <person name="Mori M."/>
            <person name="Yoshida Y."/>
            <person name="Ohtoshi R."/>
            <person name="Malay A.D."/>
            <person name="Moran D.A.P."/>
            <person name="Tomita M."/>
            <person name="Numata K."/>
            <person name="Arakawa K."/>
        </authorList>
    </citation>
    <scope>NUCLEOTIDE SEQUENCE</scope>
</reference>
<proteinExistence type="predicted"/>
<comment type="caution">
    <text evidence="1">The sequence shown here is derived from an EMBL/GenBank/DDBJ whole genome shotgun (WGS) entry which is preliminary data.</text>
</comment>
<dbReference type="EMBL" id="BMAU01021287">
    <property type="protein sequence ID" value="GFY09207.1"/>
    <property type="molecule type" value="Genomic_DNA"/>
</dbReference>